<accession>A0ABZ3ESR3</accession>
<feature type="region of interest" description="Disordered" evidence="1">
    <location>
        <begin position="47"/>
        <end position="66"/>
    </location>
</feature>
<gene>
    <name evidence="2" type="ORF">V6984_17260</name>
</gene>
<proteinExistence type="predicted"/>
<organism evidence="2 3">
    <name type="scientific">Kineothrix sedimenti</name>
    <dbReference type="NCBI Taxonomy" id="3123317"/>
    <lineage>
        <taxon>Bacteria</taxon>
        <taxon>Bacillati</taxon>
        <taxon>Bacillota</taxon>
        <taxon>Clostridia</taxon>
        <taxon>Lachnospirales</taxon>
        <taxon>Lachnospiraceae</taxon>
        <taxon>Kineothrix</taxon>
    </lineage>
</organism>
<evidence type="ECO:0008006" key="4">
    <source>
        <dbReference type="Google" id="ProtNLM"/>
    </source>
</evidence>
<dbReference type="EMBL" id="CP146256">
    <property type="protein sequence ID" value="XAH73236.1"/>
    <property type="molecule type" value="Genomic_DNA"/>
</dbReference>
<sequence length="66" mass="7799">MINFEEELKKFHLSLEVEDAEEAIYNQDLTDMADIFVKMIKDIEQHETTAQGQTKHNNVMSRIEEE</sequence>
<dbReference type="Proteomes" id="UP001451571">
    <property type="component" value="Chromosome"/>
</dbReference>
<name>A0ABZ3ESR3_9FIRM</name>
<reference evidence="2 3" key="1">
    <citation type="submission" date="2024-02" db="EMBL/GenBank/DDBJ databases">
        <title>Bacterial strain from lacustrine sediment.</title>
        <authorList>
            <person name="Petit C."/>
            <person name="Fadhlaoui K."/>
        </authorList>
    </citation>
    <scope>NUCLEOTIDE SEQUENCE [LARGE SCALE GENOMIC DNA]</scope>
    <source>
        <strain evidence="2 3">IPX-CK</strain>
    </source>
</reference>
<keyword evidence="3" id="KW-1185">Reference proteome</keyword>
<protein>
    <recommendedName>
        <fullName evidence="4">Tranposon-transfer assisting protein</fullName>
    </recommendedName>
</protein>
<evidence type="ECO:0000313" key="2">
    <source>
        <dbReference type="EMBL" id="XAH73236.1"/>
    </source>
</evidence>
<dbReference type="RefSeq" id="WP_342756843.1">
    <property type="nucleotide sequence ID" value="NZ_CP146256.1"/>
</dbReference>
<evidence type="ECO:0000256" key="1">
    <source>
        <dbReference type="SAM" id="MobiDB-lite"/>
    </source>
</evidence>
<feature type="compositionally biased region" description="Polar residues" evidence="1">
    <location>
        <begin position="48"/>
        <end position="60"/>
    </location>
</feature>
<evidence type="ECO:0000313" key="3">
    <source>
        <dbReference type="Proteomes" id="UP001451571"/>
    </source>
</evidence>